<dbReference type="InterPro" id="IPR050351">
    <property type="entry name" value="BphY/WalK/GraS-like"/>
</dbReference>
<feature type="transmembrane region" description="Helical" evidence="13">
    <location>
        <begin position="65"/>
        <end position="87"/>
    </location>
</feature>
<dbReference type="InterPro" id="IPR035965">
    <property type="entry name" value="PAS-like_dom_sf"/>
</dbReference>
<evidence type="ECO:0000256" key="5">
    <source>
        <dbReference type="ARBA" id="ARBA00022679"/>
    </source>
</evidence>
<dbReference type="CDD" id="cd00130">
    <property type="entry name" value="PAS"/>
    <property type="match status" value="1"/>
</dbReference>
<comment type="catalytic activity">
    <reaction evidence="1">
        <text>ATP + protein L-histidine = ADP + protein N-phospho-L-histidine.</text>
        <dbReference type="EC" id="2.7.13.3"/>
    </reaction>
</comment>
<dbReference type="Gene3D" id="3.30.565.10">
    <property type="entry name" value="Histidine kinase-like ATPase, C-terminal domain"/>
    <property type="match status" value="1"/>
</dbReference>
<feature type="transmembrane region" description="Helical" evidence="13">
    <location>
        <begin position="6"/>
        <end position="27"/>
    </location>
</feature>
<evidence type="ECO:0000313" key="15">
    <source>
        <dbReference type="EMBL" id="KEQ30058.1"/>
    </source>
</evidence>
<dbReference type="AlphaFoldDB" id="A0A081PH85"/>
<evidence type="ECO:0000256" key="3">
    <source>
        <dbReference type="ARBA" id="ARBA00012438"/>
    </source>
</evidence>
<keyword evidence="16" id="KW-1185">Reference proteome</keyword>
<feature type="transmembrane region" description="Helical" evidence="13">
    <location>
        <begin position="210"/>
        <end position="228"/>
    </location>
</feature>
<evidence type="ECO:0000256" key="8">
    <source>
        <dbReference type="ARBA" id="ARBA00022777"/>
    </source>
</evidence>
<comment type="caution">
    <text evidence="15">The sequence shown here is derived from an EMBL/GenBank/DDBJ whole genome shotgun (WGS) entry which is preliminary data.</text>
</comment>
<dbReference type="InterPro" id="IPR013656">
    <property type="entry name" value="PAS_4"/>
</dbReference>
<dbReference type="GO" id="GO:0000156">
    <property type="term" value="F:phosphorelay response regulator activity"/>
    <property type="evidence" value="ECO:0007669"/>
    <property type="project" value="TreeGrafter"/>
</dbReference>
<keyword evidence="6 13" id="KW-0812">Transmembrane</keyword>
<dbReference type="CDD" id="cd00075">
    <property type="entry name" value="HATPase"/>
    <property type="match status" value="1"/>
</dbReference>
<comment type="subcellular location">
    <subcellularLocation>
        <location evidence="2">Membrane</location>
        <topology evidence="2">Multi-pass membrane protein</topology>
    </subcellularLocation>
</comment>
<evidence type="ECO:0000259" key="14">
    <source>
        <dbReference type="PROSITE" id="PS50109"/>
    </source>
</evidence>
<keyword evidence="11" id="KW-0902">Two-component regulatory system</keyword>
<dbReference type="GO" id="GO:0000155">
    <property type="term" value="F:phosphorelay sensor kinase activity"/>
    <property type="evidence" value="ECO:0007669"/>
    <property type="project" value="InterPro"/>
</dbReference>
<dbReference type="SUPFAM" id="SSF55874">
    <property type="entry name" value="ATPase domain of HSP90 chaperone/DNA topoisomerase II/histidine kinase"/>
    <property type="match status" value="1"/>
</dbReference>
<dbReference type="RefSeq" id="WP_037440544.1">
    <property type="nucleotide sequence ID" value="NZ_JNFF01000051.1"/>
</dbReference>
<dbReference type="InterPro" id="IPR036097">
    <property type="entry name" value="HisK_dim/P_sf"/>
</dbReference>
<dbReference type="GO" id="GO:0030295">
    <property type="term" value="F:protein kinase activator activity"/>
    <property type="evidence" value="ECO:0007669"/>
    <property type="project" value="TreeGrafter"/>
</dbReference>
<gene>
    <name evidence="15" type="ORF">N180_11800</name>
</gene>
<dbReference type="SMART" id="SM00387">
    <property type="entry name" value="HATPase_c"/>
    <property type="match status" value="1"/>
</dbReference>
<keyword evidence="10 13" id="KW-1133">Transmembrane helix</keyword>
<dbReference type="Gene3D" id="1.10.287.130">
    <property type="match status" value="1"/>
</dbReference>
<accession>A0A081PH85</accession>
<keyword evidence="9" id="KW-0067">ATP-binding</keyword>
<evidence type="ECO:0000256" key="7">
    <source>
        <dbReference type="ARBA" id="ARBA00022741"/>
    </source>
</evidence>
<evidence type="ECO:0000256" key="9">
    <source>
        <dbReference type="ARBA" id="ARBA00022840"/>
    </source>
</evidence>
<dbReference type="InterPro" id="IPR000014">
    <property type="entry name" value="PAS"/>
</dbReference>
<dbReference type="InterPro" id="IPR031621">
    <property type="entry name" value="HisKA_7TM"/>
</dbReference>
<dbReference type="eggNOG" id="COG2205">
    <property type="taxonomic scope" value="Bacteria"/>
</dbReference>
<evidence type="ECO:0000256" key="6">
    <source>
        <dbReference type="ARBA" id="ARBA00022692"/>
    </source>
</evidence>
<keyword evidence="4" id="KW-0597">Phosphoprotein</keyword>
<dbReference type="InterPro" id="IPR003661">
    <property type="entry name" value="HisK_dim/P_dom"/>
</dbReference>
<dbReference type="InterPro" id="IPR004358">
    <property type="entry name" value="Sig_transdc_His_kin-like_C"/>
</dbReference>
<feature type="transmembrane region" description="Helical" evidence="13">
    <location>
        <begin position="185"/>
        <end position="204"/>
    </location>
</feature>
<proteinExistence type="predicted"/>
<feature type="domain" description="Histidine kinase" evidence="14">
    <location>
        <begin position="369"/>
        <end position="584"/>
    </location>
</feature>
<keyword evidence="12 13" id="KW-0472">Membrane</keyword>
<dbReference type="PROSITE" id="PS50109">
    <property type="entry name" value="HIS_KIN"/>
    <property type="match status" value="1"/>
</dbReference>
<feature type="transmembrane region" description="Helical" evidence="13">
    <location>
        <begin position="99"/>
        <end position="115"/>
    </location>
</feature>
<name>A0A081PH85_9SPHI</name>
<dbReference type="Pfam" id="PF16927">
    <property type="entry name" value="HisKA_7TM"/>
    <property type="match status" value="1"/>
</dbReference>
<evidence type="ECO:0000256" key="12">
    <source>
        <dbReference type="ARBA" id="ARBA00023136"/>
    </source>
</evidence>
<dbReference type="SUPFAM" id="SSF55785">
    <property type="entry name" value="PYP-like sensor domain (PAS domain)"/>
    <property type="match status" value="1"/>
</dbReference>
<dbReference type="EMBL" id="JNFF01000051">
    <property type="protein sequence ID" value="KEQ30058.1"/>
    <property type="molecule type" value="Genomic_DNA"/>
</dbReference>
<organism evidence="15 16">
    <name type="scientific">Pedobacter antarcticus 4BY</name>
    <dbReference type="NCBI Taxonomy" id="1358423"/>
    <lineage>
        <taxon>Bacteria</taxon>
        <taxon>Pseudomonadati</taxon>
        <taxon>Bacteroidota</taxon>
        <taxon>Sphingobacteriia</taxon>
        <taxon>Sphingobacteriales</taxon>
        <taxon>Sphingobacteriaceae</taxon>
        <taxon>Pedobacter</taxon>
    </lineage>
</organism>
<keyword evidence="5" id="KW-0808">Transferase</keyword>
<evidence type="ECO:0000256" key="10">
    <source>
        <dbReference type="ARBA" id="ARBA00022989"/>
    </source>
</evidence>
<evidence type="ECO:0000313" key="16">
    <source>
        <dbReference type="Proteomes" id="UP000028007"/>
    </source>
</evidence>
<feature type="transmembrane region" description="Helical" evidence="13">
    <location>
        <begin position="143"/>
        <end position="164"/>
    </location>
</feature>
<dbReference type="SUPFAM" id="SSF47384">
    <property type="entry name" value="Homodimeric domain of signal transducing histidine kinase"/>
    <property type="match status" value="1"/>
</dbReference>
<dbReference type="InterPro" id="IPR036890">
    <property type="entry name" value="HATPase_C_sf"/>
</dbReference>
<evidence type="ECO:0000256" key="4">
    <source>
        <dbReference type="ARBA" id="ARBA00022553"/>
    </source>
</evidence>
<dbReference type="PANTHER" id="PTHR42878">
    <property type="entry name" value="TWO-COMPONENT HISTIDINE KINASE"/>
    <property type="match status" value="1"/>
</dbReference>
<dbReference type="EC" id="2.7.13.3" evidence="3"/>
<feature type="transmembrane region" description="Helical" evidence="13">
    <location>
        <begin position="34"/>
        <end position="53"/>
    </location>
</feature>
<reference evidence="15 16" key="1">
    <citation type="journal article" date="1992" name="Int. J. Syst. Bacteriol.">
        <title>Sphingobacterium antarcticus sp. nov. a Psychrotrophic Bacterium from the Soils of Schirmacher Oasis, Antarctica.</title>
        <authorList>
            <person name="Shivaji S."/>
            <person name="Ray M.K."/>
            <person name="Rao N.S."/>
            <person name="Saiserr L."/>
            <person name="Jagannadham M.V."/>
            <person name="Kumar G.S."/>
            <person name="Reddy G."/>
            <person name="Bhargava P.M."/>
        </authorList>
    </citation>
    <scope>NUCLEOTIDE SEQUENCE [LARGE SCALE GENOMIC DNA]</scope>
    <source>
        <strain evidence="15 16">4BY</strain>
    </source>
</reference>
<keyword evidence="7" id="KW-0547">Nucleotide-binding</keyword>
<dbReference type="Gene3D" id="3.30.450.20">
    <property type="entry name" value="PAS domain"/>
    <property type="match status" value="1"/>
</dbReference>
<dbReference type="InterPro" id="IPR003594">
    <property type="entry name" value="HATPase_dom"/>
</dbReference>
<evidence type="ECO:0000256" key="2">
    <source>
        <dbReference type="ARBA" id="ARBA00004141"/>
    </source>
</evidence>
<dbReference type="GO" id="GO:0005524">
    <property type="term" value="F:ATP binding"/>
    <property type="evidence" value="ECO:0007669"/>
    <property type="project" value="UniProtKB-KW"/>
</dbReference>
<dbReference type="Pfam" id="PF08448">
    <property type="entry name" value="PAS_4"/>
    <property type="match status" value="1"/>
</dbReference>
<dbReference type="GO" id="GO:0016020">
    <property type="term" value="C:membrane"/>
    <property type="evidence" value="ECO:0007669"/>
    <property type="project" value="UniProtKB-SubCell"/>
</dbReference>
<sequence length="585" mass="66963">MNFDFNFYALVLIILGSFTFLISCLILSNKPGTLRWIGFLILSNSIWSVSYGLELASTSQISWLTGVQYLGITSLPLSWFLFSMDVAGHEKWIRNRGNLFLASIVPIITLVLVWTNDFHHLHYKSTYLVPGPPYSVLHIERGISYYFFVAYFYALLLLSNFFLIRKFSKSDPIYRKQNQTILIGAALPWITNIIYVFNLVPLYGLDLTPFAFLISTLLITISIYKFRLFDIQPIAREKILELMQDGFVVFDDNLTIIDYNNSFKKHFGMPSEMRLSGKLLSTVLSDQPELLEKLRVSVPGKQEIQILVNQRIQYMEADLRILNENKLNRHFTIIRFQDITTLRLEALKTVRQANELQKLNQLKDRIFSIMAHDLRGPLLNLSEVLKMNNDELISPEEFKSLSPALARDIVYTTDLLDNILHWSRSQLNGYGINRECFNLKRLIDSERNYHQKAANLKEITILTDVAGDLVVFADLLMMQIVIRNLIANAIKFCSSGCTIRISAANEVQFIALHIIDNGIGIDSDNLEKIRNQENISSRGTRNEKGTGIGLMVCWDFMAKNGGSIRIDSKRDEGTTFSLKIPKPEA</sequence>
<dbReference type="InterPro" id="IPR005467">
    <property type="entry name" value="His_kinase_dom"/>
</dbReference>
<dbReference type="PRINTS" id="PR00344">
    <property type="entry name" value="BCTRLSENSOR"/>
</dbReference>
<protein>
    <recommendedName>
        <fullName evidence="3">histidine kinase</fullName>
        <ecNumber evidence="3">2.7.13.3</ecNumber>
    </recommendedName>
</protein>
<dbReference type="CDD" id="cd00082">
    <property type="entry name" value="HisKA"/>
    <property type="match status" value="1"/>
</dbReference>
<dbReference type="Proteomes" id="UP000028007">
    <property type="component" value="Unassembled WGS sequence"/>
</dbReference>
<evidence type="ECO:0000256" key="11">
    <source>
        <dbReference type="ARBA" id="ARBA00023012"/>
    </source>
</evidence>
<dbReference type="OrthoDB" id="9810447at2"/>
<keyword evidence="8" id="KW-0418">Kinase</keyword>
<dbReference type="PANTHER" id="PTHR42878:SF7">
    <property type="entry name" value="SENSOR HISTIDINE KINASE GLRK"/>
    <property type="match status" value="1"/>
</dbReference>
<evidence type="ECO:0000256" key="1">
    <source>
        <dbReference type="ARBA" id="ARBA00000085"/>
    </source>
</evidence>
<evidence type="ECO:0000256" key="13">
    <source>
        <dbReference type="SAM" id="Phobius"/>
    </source>
</evidence>
<dbReference type="GO" id="GO:0007234">
    <property type="term" value="P:osmosensory signaling via phosphorelay pathway"/>
    <property type="evidence" value="ECO:0007669"/>
    <property type="project" value="TreeGrafter"/>
</dbReference>
<dbReference type="Pfam" id="PF02518">
    <property type="entry name" value="HATPase_c"/>
    <property type="match status" value="1"/>
</dbReference>